<dbReference type="InterPro" id="IPR023264">
    <property type="entry name" value="ABC_transptr_acetoin_YtrC/YtrD"/>
</dbReference>
<feature type="transmembrane region" description="Helical" evidence="1">
    <location>
        <begin position="226"/>
        <end position="244"/>
    </location>
</feature>
<feature type="transmembrane region" description="Helical" evidence="1">
    <location>
        <begin position="143"/>
        <end position="164"/>
    </location>
</feature>
<accession>A0ABU6NVV9</accession>
<feature type="transmembrane region" description="Helical" evidence="1">
    <location>
        <begin position="265"/>
        <end position="283"/>
    </location>
</feature>
<feature type="transmembrane region" description="Helical" evidence="1">
    <location>
        <begin position="55"/>
        <end position="76"/>
    </location>
</feature>
<dbReference type="GeneID" id="301143228"/>
<name>A0ABU6NVV9_9BACI</name>
<feature type="transmembrane region" description="Helical" evidence="1">
    <location>
        <begin position="171"/>
        <end position="191"/>
    </location>
</feature>
<feature type="transmembrane region" description="Helical" evidence="1">
    <location>
        <begin position="106"/>
        <end position="131"/>
    </location>
</feature>
<keyword evidence="1" id="KW-0472">Membrane</keyword>
<reference evidence="2 3" key="1">
    <citation type="submission" date="2023-03" db="EMBL/GenBank/DDBJ databases">
        <title>Bacillus Genome Sequencing.</title>
        <authorList>
            <person name="Dunlap C."/>
        </authorList>
    </citation>
    <scope>NUCLEOTIDE SEQUENCE [LARGE SCALE GENOMIC DNA]</scope>
    <source>
        <strain evidence="2 3">NRS-1717</strain>
    </source>
</reference>
<dbReference type="RefSeq" id="WP_066235500.1">
    <property type="nucleotide sequence ID" value="NZ_JARTFQ010000007.1"/>
</dbReference>
<dbReference type="PANTHER" id="PTHR39177">
    <property type="entry name" value="ABC TRANSPORTER PERMEASE YTRC-RELATED"/>
    <property type="match status" value="1"/>
</dbReference>
<proteinExistence type="predicted"/>
<keyword evidence="3" id="KW-1185">Reference proteome</keyword>
<dbReference type="PRINTS" id="PR02026">
    <property type="entry name" value="YTRCYTRDABC"/>
</dbReference>
<sequence length="320" mass="36390">MVAGELFVKEAKQNVIPILLTFLFISFAIPIRFVIGYINYKDVEKYVNELSLSDYITFESIAFVILMSFFVISLAINQLGVERSKGTMEFTLSLPFSRTKIYFTKWVIGVFIILSANIISIALTRLIMFAIDLEIEHYFDKYFYLISMLLMIYTIALAAGALTGTPFAQGLVTFTVLILPYILMILVIIHIEVFYDPSGKIIEDIFQFFVTNVYGENEDKFPVLKLVFPLIITVITYFIGHFSFEKHPIERNGYFFIWKYLNLPVQLIVVFVGILGFGAFGSYTNSDPIVGYMIGGFFGALLGLLLGYLLIYKKGKEAGK</sequence>
<dbReference type="Proteomes" id="UP001342826">
    <property type="component" value="Unassembled WGS sequence"/>
</dbReference>
<keyword evidence="1" id="KW-1133">Transmembrane helix</keyword>
<dbReference type="Pfam" id="PF12679">
    <property type="entry name" value="ABC2_membrane_2"/>
    <property type="match status" value="1"/>
</dbReference>
<protein>
    <submittedName>
        <fullName evidence="2">ABC transporter permease subunit</fullName>
    </submittedName>
</protein>
<evidence type="ECO:0000313" key="2">
    <source>
        <dbReference type="EMBL" id="MED4401265.1"/>
    </source>
</evidence>
<dbReference type="EMBL" id="JARTFS010000005">
    <property type="protein sequence ID" value="MED4401265.1"/>
    <property type="molecule type" value="Genomic_DNA"/>
</dbReference>
<organism evidence="2 3">
    <name type="scientific">Metabacillus fastidiosus</name>
    <dbReference type="NCBI Taxonomy" id="1458"/>
    <lineage>
        <taxon>Bacteria</taxon>
        <taxon>Bacillati</taxon>
        <taxon>Bacillota</taxon>
        <taxon>Bacilli</taxon>
        <taxon>Bacillales</taxon>
        <taxon>Bacillaceae</taxon>
        <taxon>Metabacillus</taxon>
    </lineage>
</organism>
<gene>
    <name evidence="2" type="ORF">P9271_07935</name>
</gene>
<feature type="transmembrane region" description="Helical" evidence="1">
    <location>
        <begin position="289"/>
        <end position="311"/>
    </location>
</feature>
<evidence type="ECO:0000256" key="1">
    <source>
        <dbReference type="SAM" id="Phobius"/>
    </source>
</evidence>
<keyword evidence="1" id="KW-0812">Transmembrane</keyword>
<dbReference type="InterPro" id="IPR053046">
    <property type="entry name" value="ABC-5_transporter"/>
</dbReference>
<feature type="transmembrane region" description="Helical" evidence="1">
    <location>
        <begin position="15"/>
        <end position="35"/>
    </location>
</feature>
<comment type="caution">
    <text evidence="2">The sequence shown here is derived from an EMBL/GenBank/DDBJ whole genome shotgun (WGS) entry which is preliminary data.</text>
</comment>
<evidence type="ECO:0000313" key="3">
    <source>
        <dbReference type="Proteomes" id="UP001342826"/>
    </source>
</evidence>
<dbReference type="PANTHER" id="PTHR39177:SF1">
    <property type="entry name" value="ABC TRANSPORTER PERMEASE YTRC-RELATED"/>
    <property type="match status" value="1"/>
</dbReference>